<dbReference type="InterPro" id="IPR017932">
    <property type="entry name" value="GATase_2_dom"/>
</dbReference>
<accession>A0A9P5MXC0</accession>
<proteinExistence type="predicted"/>
<comment type="caution">
    <text evidence="6">The sequence shown here is derived from an EMBL/GenBank/DDBJ whole genome shotgun (WGS) entry which is preliminary data.</text>
</comment>
<dbReference type="CDD" id="cd01991">
    <property type="entry name" value="Asn_synthase_B_C"/>
    <property type="match status" value="1"/>
</dbReference>
<protein>
    <submittedName>
        <fullName evidence="6">Asparagine synthase-domain-containing protein</fullName>
    </submittedName>
</protein>
<evidence type="ECO:0000313" key="6">
    <source>
        <dbReference type="EMBL" id="KAF8480978.1"/>
    </source>
</evidence>
<feature type="region of interest" description="Disordered" evidence="4">
    <location>
        <begin position="361"/>
        <end position="382"/>
    </location>
</feature>
<name>A0A9P5MXC0_9AGAM</name>
<evidence type="ECO:0000259" key="5">
    <source>
        <dbReference type="PROSITE" id="PS51278"/>
    </source>
</evidence>
<dbReference type="GO" id="GO:0006529">
    <property type="term" value="P:asparagine biosynthetic process"/>
    <property type="evidence" value="ECO:0007669"/>
    <property type="project" value="UniProtKB-KW"/>
</dbReference>
<dbReference type="Pfam" id="PF00733">
    <property type="entry name" value="Asn_synthase"/>
    <property type="match status" value="1"/>
</dbReference>
<evidence type="ECO:0000256" key="2">
    <source>
        <dbReference type="ARBA" id="ARBA00022888"/>
    </source>
</evidence>
<dbReference type="SUPFAM" id="SSF52402">
    <property type="entry name" value="Adenine nucleotide alpha hydrolases-like"/>
    <property type="match status" value="1"/>
</dbReference>
<keyword evidence="3" id="KW-0315">Glutamine amidotransferase</keyword>
<reference evidence="6" key="1">
    <citation type="submission" date="2019-10" db="EMBL/GenBank/DDBJ databases">
        <authorList>
            <consortium name="DOE Joint Genome Institute"/>
            <person name="Kuo A."/>
            <person name="Miyauchi S."/>
            <person name="Kiss E."/>
            <person name="Drula E."/>
            <person name="Kohler A."/>
            <person name="Sanchez-Garcia M."/>
            <person name="Andreopoulos B."/>
            <person name="Barry K.W."/>
            <person name="Bonito G."/>
            <person name="Buee M."/>
            <person name="Carver A."/>
            <person name="Chen C."/>
            <person name="Cichocki N."/>
            <person name="Clum A."/>
            <person name="Culley D."/>
            <person name="Crous P.W."/>
            <person name="Fauchery L."/>
            <person name="Girlanda M."/>
            <person name="Hayes R."/>
            <person name="Keri Z."/>
            <person name="LaButti K."/>
            <person name="Lipzen A."/>
            <person name="Lombard V."/>
            <person name="Magnuson J."/>
            <person name="Maillard F."/>
            <person name="Morin E."/>
            <person name="Murat C."/>
            <person name="Nolan M."/>
            <person name="Ohm R."/>
            <person name="Pangilinan J."/>
            <person name="Pereira M."/>
            <person name="Perotto S."/>
            <person name="Peter M."/>
            <person name="Riley R."/>
            <person name="Sitrit Y."/>
            <person name="Stielow B."/>
            <person name="Szollosi G."/>
            <person name="Zifcakova L."/>
            <person name="Stursova M."/>
            <person name="Spatafora J.W."/>
            <person name="Tedersoo L."/>
            <person name="Vaario L.-M."/>
            <person name="Yamada A."/>
            <person name="Yan M."/>
            <person name="Wang P."/>
            <person name="Xu J."/>
            <person name="Bruns T."/>
            <person name="Baldrian P."/>
            <person name="Vilgalys R."/>
            <person name="Henrissat B."/>
            <person name="Grigoriev I.V."/>
            <person name="Hibbett D."/>
            <person name="Nagy L.G."/>
            <person name="Martin F.M."/>
        </authorList>
    </citation>
    <scope>NUCLEOTIDE SEQUENCE</scope>
    <source>
        <strain evidence="6">Prilba</strain>
    </source>
</reference>
<evidence type="ECO:0000256" key="4">
    <source>
        <dbReference type="SAM" id="MobiDB-lite"/>
    </source>
</evidence>
<organism evidence="6 7">
    <name type="scientific">Russula ochroleuca</name>
    <dbReference type="NCBI Taxonomy" id="152965"/>
    <lineage>
        <taxon>Eukaryota</taxon>
        <taxon>Fungi</taxon>
        <taxon>Dikarya</taxon>
        <taxon>Basidiomycota</taxon>
        <taxon>Agaricomycotina</taxon>
        <taxon>Agaricomycetes</taxon>
        <taxon>Russulales</taxon>
        <taxon>Russulaceae</taxon>
        <taxon>Russula</taxon>
    </lineage>
</organism>
<evidence type="ECO:0000256" key="1">
    <source>
        <dbReference type="ARBA" id="ARBA00022605"/>
    </source>
</evidence>
<keyword evidence="7" id="KW-1185">Reference proteome</keyword>
<evidence type="ECO:0000256" key="3">
    <source>
        <dbReference type="ARBA" id="ARBA00022962"/>
    </source>
</evidence>
<dbReference type="OrthoDB" id="10252281at2759"/>
<dbReference type="PROSITE" id="PS51278">
    <property type="entry name" value="GATASE_TYPE_2"/>
    <property type="match status" value="1"/>
</dbReference>
<dbReference type="Gene3D" id="3.60.20.10">
    <property type="entry name" value="Glutamine Phosphoribosylpyrophosphate, subunit 1, domain 1"/>
    <property type="match status" value="1"/>
</dbReference>
<dbReference type="Proteomes" id="UP000759537">
    <property type="component" value="Unassembled WGS sequence"/>
</dbReference>
<dbReference type="GO" id="GO:0004066">
    <property type="term" value="F:asparagine synthase (glutamine-hydrolyzing) activity"/>
    <property type="evidence" value="ECO:0007669"/>
    <property type="project" value="InterPro"/>
</dbReference>
<dbReference type="Gene3D" id="3.40.50.620">
    <property type="entry name" value="HUPs"/>
    <property type="match status" value="1"/>
</dbReference>
<dbReference type="InterPro" id="IPR051857">
    <property type="entry name" value="Asn_synthetase_domain"/>
</dbReference>
<dbReference type="InterPro" id="IPR029055">
    <property type="entry name" value="Ntn_hydrolases_N"/>
</dbReference>
<dbReference type="PANTHER" id="PTHR45937">
    <property type="entry name" value="ASPARAGINE SYNTHETASE DOMAIN-CONTAINING PROTEIN 1"/>
    <property type="match status" value="1"/>
</dbReference>
<keyword evidence="2" id="KW-0061">Asparagine biosynthesis</keyword>
<dbReference type="SUPFAM" id="SSF56235">
    <property type="entry name" value="N-terminal nucleophile aminohydrolases (Ntn hydrolases)"/>
    <property type="match status" value="1"/>
</dbReference>
<dbReference type="AlphaFoldDB" id="A0A9P5MXC0"/>
<keyword evidence="1" id="KW-0028">Amino-acid biosynthesis</keyword>
<gene>
    <name evidence="6" type="ORF">DFH94DRAFT_737163</name>
</gene>
<reference evidence="6" key="2">
    <citation type="journal article" date="2020" name="Nat. Commun.">
        <title>Large-scale genome sequencing of mycorrhizal fungi provides insights into the early evolution of symbiotic traits.</title>
        <authorList>
            <person name="Miyauchi S."/>
            <person name="Kiss E."/>
            <person name="Kuo A."/>
            <person name="Drula E."/>
            <person name="Kohler A."/>
            <person name="Sanchez-Garcia M."/>
            <person name="Morin E."/>
            <person name="Andreopoulos B."/>
            <person name="Barry K.W."/>
            <person name="Bonito G."/>
            <person name="Buee M."/>
            <person name="Carver A."/>
            <person name="Chen C."/>
            <person name="Cichocki N."/>
            <person name="Clum A."/>
            <person name="Culley D."/>
            <person name="Crous P.W."/>
            <person name="Fauchery L."/>
            <person name="Girlanda M."/>
            <person name="Hayes R.D."/>
            <person name="Keri Z."/>
            <person name="LaButti K."/>
            <person name="Lipzen A."/>
            <person name="Lombard V."/>
            <person name="Magnuson J."/>
            <person name="Maillard F."/>
            <person name="Murat C."/>
            <person name="Nolan M."/>
            <person name="Ohm R.A."/>
            <person name="Pangilinan J."/>
            <person name="Pereira M.F."/>
            <person name="Perotto S."/>
            <person name="Peter M."/>
            <person name="Pfister S."/>
            <person name="Riley R."/>
            <person name="Sitrit Y."/>
            <person name="Stielow J.B."/>
            <person name="Szollosi G."/>
            <person name="Zifcakova L."/>
            <person name="Stursova M."/>
            <person name="Spatafora J.W."/>
            <person name="Tedersoo L."/>
            <person name="Vaario L.M."/>
            <person name="Yamada A."/>
            <person name="Yan M."/>
            <person name="Wang P."/>
            <person name="Xu J."/>
            <person name="Bruns T."/>
            <person name="Baldrian P."/>
            <person name="Vilgalys R."/>
            <person name="Dunand C."/>
            <person name="Henrissat B."/>
            <person name="Grigoriev I.V."/>
            <person name="Hibbett D."/>
            <person name="Nagy L.G."/>
            <person name="Martin F.M."/>
        </authorList>
    </citation>
    <scope>NUCLEOTIDE SEQUENCE</scope>
    <source>
        <strain evidence="6">Prilba</strain>
    </source>
</reference>
<dbReference type="InterPro" id="IPR001962">
    <property type="entry name" value="Asn_synthase"/>
</dbReference>
<dbReference type="InterPro" id="IPR014729">
    <property type="entry name" value="Rossmann-like_a/b/a_fold"/>
</dbReference>
<evidence type="ECO:0000313" key="7">
    <source>
        <dbReference type="Proteomes" id="UP000759537"/>
    </source>
</evidence>
<feature type="domain" description="Glutamine amidotransferase type-2" evidence="5">
    <location>
        <begin position="2"/>
        <end position="200"/>
    </location>
</feature>
<dbReference type="PANTHER" id="PTHR45937:SF1">
    <property type="entry name" value="ASPARAGINE SYNTHETASE DOMAIN-CONTAINING PROTEIN 1"/>
    <property type="match status" value="1"/>
</dbReference>
<sequence length="612" mass="67368">MCGIVFAAGWHAGTPSHCSCAEEDASIELMGRLRAANAVRGPDAQQRHQTTLKNDAGATVHLDFFASELRLRGDAPVIQPHVNESGNVLCWNGEIFDGLDVNPEENDGIKLFAAMKGLDDAVDIVRLLGTLEGPYAFVYYHHWSRKVFFARDPLGRRSLLVHWPSSELPHLILASMSTGMSDCHDFAELSTEHIYVLNLDYLDIKPSISLDPCLEYLPRIPVDDNSMHESFARPGRVNRVLPPMDTEVPQLQSLDNVPEYLSSAVEDLIFHLDRSVALRVSNISRRTVESLSIDKARPASPVSARVAVLFSGGIDSTVCAFLAAKHVPLDEPIDLLNIAFENPRKIRVQVDGNVGGIKKKKKKLNALQNDRPTEGRVSGQYDPDYLVPDRSAGLSELEELRRLCPGRQWNFVEVDVPYTEYQGAQPAVKSIMWPCHTVMDLSLAMALYFAARGVGKVRSSPEAQPEPYTSPARVLLNGLGSDELLGGYGRHRTAFSAGGWPAVINELQLEMDRISTRNLGRDDRVISAHGKETRHPFLCLSVVNFLVGLPAHIKLDPRLDVGVGDKMLLRLAAWKMGLVEASTRKKRAMQFGSHAARMEVGVADGGGTSPVL</sequence>
<dbReference type="EMBL" id="WHVB01000007">
    <property type="protein sequence ID" value="KAF8480978.1"/>
    <property type="molecule type" value="Genomic_DNA"/>
</dbReference>